<keyword evidence="1" id="KW-0732">Signal</keyword>
<feature type="signal peptide" evidence="1">
    <location>
        <begin position="1"/>
        <end position="26"/>
    </location>
</feature>
<evidence type="ECO:0000313" key="2">
    <source>
        <dbReference type="EMBL" id="CAJ1373007.1"/>
    </source>
</evidence>
<dbReference type="EMBL" id="CAUJNA010000169">
    <property type="protein sequence ID" value="CAJ1373007.1"/>
    <property type="molecule type" value="Genomic_DNA"/>
</dbReference>
<organism evidence="2 3">
    <name type="scientific">Effrenium voratum</name>
    <dbReference type="NCBI Taxonomy" id="2562239"/>
    <lineage>
        <taxon>Eukaryota</taxon>
        <taxon>Sar</taxon>
        <taxon>Alveolata</taxon>
        <taxon>Dinophyceae</taxon>
        <taxon>Suessiales</taxon>
        <taxon>Symbiodiniaceae</taxon>
        <taxon>Effrenium</taxon>
    </lineage>
</organism>
<protein>
    <recommendedName>
        <fullName evidence="4">Secreted protein</fullName>
    </recommendedName>
</protein>
<dbReference type="Proteomes" id="UP001178507">
    <property type="component" value="Unassembled WGS sequence"/>
</dbReference>
<reference evidence="2" key="1">
    <citation type="submission" date="2023-08" db="EMBL/GenBank/DDBJ databases">
        <authorList>
            <person name="Chen Y."/>
            <person name="Shah S."/>
            <person name="Dougan E. K."/>
            <person name="Thang M."/>
            <person name="Chan C."/>
        </authorList>
    </citation>
    <scope>NUCLEOTIDE SEQUENCE</scope>
</reference>
<comment type="caution">
    <text evidence="2">The sequence shown here is derived from an EMBL/GenBank/DDBJ whole genome shotgun (WGS) entry which is preliminary data.</text>
</comment>
<evidence type="ECO:0000256" key="1">
    <source>
        <dbReference type="SAM" id="SignalP"/>
    </source>
</evidence>
<sequence>MIQVKDAVLVEHLLLWLALLARGFLALDPARGVLDDVALAQAKLGAVGPNQCGCAQNTAAGFSLLPHQRTQSAGFQEKPVPGLILAGVARSGREPTAIVPPQATI</sequence>
<keyword evidence="3" id="KW-1185">Reference proteome</keyword>
<name>A0AA36MMW9_9DINO</name>
<dbReference type="AlphaFoldDB" id="A0AA36MMW9"/>
<evidence type="ECO:0008006" key="4">
    <source>
        <dbReference type="Google" id="ProtNLM"/>
    </source>
</evidence>
<feature type="chain" id="PRO_5041380622" description="Secreted protein" evidence="1">
    <location>
        <begin position="27"/>
        <end position="105"/>
    </location>
</feature>
<evidence type="ECO:0000313" key="3">
    <source>
        <dbReference type="Proteomes" id="UP001178507"/>
    </source>
</evidence>
<accession>A0AA36MMW9</accession>
<proteinExistence type="predicted"/>
<gene>
    <name evidence="2" type="ORF">EVOR1521_LOCUS2960</name>
</gene>